<dbReference type="EMBL" id="JACJLA010000015">
    <property type="protein sequence ID" value="MBM6913233.1"/>
    <property type="molecule type" value="Genomic_DNA"/>
</dbReference>
<evidence type="ECO:0000313" key="9">
    <source>
        <dbReference type="Proteomes" id="UP000707138"/>
    </source>
</evidence>
<dbReference type="InterPro" id="IPR004872">
    <property type="entry name" value="Lipoprotein_NlpA"/>
</dbReference>
<dbReference type="NCBIfam" id="TIGR00363">
    <property type="entry name" value="MetQ/NlpA family lipoprotein"/>
    <property type="match status" value="1"/>
</dbReference>
<evidence type="ECO:0000256" key="2">
    <source>
        <dbReference type="ARBA" id="ARBA00022729"/>
    </source>
</evidence>
<dbReference type="PANTHER" id="PTHR30429:SF3">
    <property type="entry name" value="LIPOPROTEIN"/>
    <property type="match status" value="1"/>
</dbReference>
<feature type="chain" id="PRO_5046975576" description="Lipoprotein" evidence="7">
    <location>
        <begin position="27"/>
        <end position="275"/>
    </location>
</feature>
<comment type="similarity">
    <text evidence="6">Belongs to the nlpA lipoprotein family.</text>
</comment>
<keyword evidence="5 6" id="KW-0449">Lipoprotein</keyword>
<gene>
    <name evidence="8" type="ORF">H6A01_07855</name>
</gene>
<comment type="caution">
    <text evidence="8">The sequence shown here is derived from an EMBL/GenBank/DDBJ whole genome shotgun (WGS) entry which is preliminary data.</text>
</comment>
<protein>
    <recommendedName>
        <fullName evidence="6">Lipoprotein</fullName>
    </recommendedName>
</protein>
<evidence type="ECO:0000256" key="7">
    <source>
        <dbReference type="SAM" id="SignalP"/>
    </source>
</evidence>
<evidence type="ECO:0000256" key="4">
    <source>
        <dbReference type="ARBA" id="ARBA00023139"/>
    </source>
</evidence>
<dbReference type="Gene3D" id="3.40.190.10">
    <property type="entry name" value="Periplasmic binding protein-like II"/>
    <property type="match status" value="2"/>
</dbReference>
<dbReference type="Pfam" id="PF03180">
    <property type="entry name" value="Lipoprotein_9"/>
    <property type="match status" value="1"/>
</dbReference>
<dbReference type="Proteomes" id="UP000707138">
    <property type="component" value="Unassembled WGS sequence"/>
</dbReference>
<dbReference type="PIRSF" id="PIRSF002854">
    <property type="entry name" value="MetQ"/>
    <property type="match status" value="1"/>
</dbReference>
<evidence type="ECO:0000313" key="8">
    <source>
        <dbReference type="EMBL" id="MBM6913233.1"/>
    </source>
</evidence>
<evidence type="ECO:0000256" key="3">
    <source>
        <dbReference type="ARBA" id="ARBA00023136"/>
    </source>
</evidence>
<comment type="subcellular location">
    <subcellularLocation>
        <location evidence="1">Membrane</location>
        <topology evidence="1">Lipid-anchor</topology>
    </subcellularLocation>
</comment>
<dbReference type="PANTHER" id="PTHR30429">
    <property type="entry name" value="D-METHIONINE-BINDING LIPOPROTEIN METQ"/>
    <property type="match status" value="1"/>
</dbReference>
<evidence type="ECO:0000256" key="1">
    <source>
        <dbReference type="ARBA" id="ARBA00004635"/>
    </source>
</evidence>
<sequence>MKFSWQWFKKSALLGAAVLVLGGALAGCGSDSSAVKNEITVGITPGSTEQIMEYVVEKAKKEGLTVHVKTFSDYITPDQAVATGDIDVNLYQHKPFMDAFNAKNGTNLVSIGTTYLAPLAVYSHKYKSLNEIPDGGTIAIPNDPTNGSRALILLEKQGLITLDPKKDPLKAVPQDIVENPKHIQIIELEAAQLPRSLEDTDASVINAGFAISAGLNSKRDGIAVEGDTSPYVNIVATRAKDKDNPTYKKFVSIFQSDDVRDFINKEFEGVIIPVW</sequence>
<feature type="signal peptide" evidence="7">
    <location>
        <begin position="1"/>
        <end position="26"/>
    </location>
</feature>
<organism evidence="8 9">
    <name type="scientific">Veillonella magna</name>
    <dbReference type="NCBI Taxonomy" id="464322"/>
    <lineage>
        <taxon>Bacteria</taxon>
        <taxon>Bacillati</taxon>
        <taxon>Bacillota</taxon>
        <taxon>Negativicutes</taxon>
        <taxon>Veillonellales</taxon>
        <taxon>Veillonellaceae</taxon>
        <taxon>Veillonella</taxon>
    </lineage>
</organism>
<reference evidence="8 9" key="1">
    <citation type="journal article" date="2021" name="Sci. Rep.">
        <title>The distribution of antibiotic resistance genes in chicken gut microbiota commensals.</title>
        <authorList>
            <person name="Juricova H."/>
            <person name="Matiasovicova J."/>
            <person name="Kubasova T."/>
            <person name="Cejkova D."/>
            <person name="Rychlik I."/>
        </authorList>
    </citation>
    <scope>NUCLEOTIDE SEQUENCE [LARGE SCALE GENOMIC DNA]</scope>
    <source>
        <strain evidence="8 9">An537</strain>
    </source>
</reference>
<dbReference type="RefSeq" id="WP_205088193.1">
    <property type="nucleotide sequence ID" value="NZ_JACJLA010000015.1"/>
</dbReference>
<keyword evidence="3" id="KW-0472">Membrane</keyword>
<evidence type="ECO:0000256" key="6">
    <source>
        <dbReference type="PIRNR" id="PIRNR002854"/>
    </source>
</evidence>
<dbReference type="CDD" id="cd13526">
    <property type="entry name" value="PBP2_lipoprotein_MetQ_like"/>
    <property type="match status" value="1"/>
</dbReference>
<dbReference type="PROSITE" id="PS51257">
    <property type="entry name" value="PROKAR_LIPOPROTEIN"/>
    <property type="match status" value="1"/>
</dbReference>
<evidence type="ECO:0000256" key="5">
    <source>
        <dbReference type="ARBA" id="ARBA00023288"/>
    </source>
</evidence>
<dbReference type="SUPFAM" id="SSF53850">
    <property type="entry name" value="Periplasmic binding protein-like II"/>
    <property type="match status" value="1"/>
</dbReference>
<keyword evidence="4" id="KW-0564">Palmitate</keyword>
<proteinExistence type="inferred from homology"/>
<name>A0ABS2GIK0_9FIRM</name>
<keyword evidence="2 7" id="KW-0732">Signal</keyword>
<accession>A0ABS2GIK0</accession>
<keyword evidence="9" id="KW-1185">Reference proteome</keyword>